<feature type="signal peptide" evidence="1">
    <location>
        <begin position="1"/>
        <end position="23"/>
    </location>
</feature>
<dbReference type="GO" id="GO:0030973">
    <property type="term" value="F:molybdate ion binding"/>
    <property type="evidence" value="ECO:0007669"/>
    <property type="project" value="TreeGrafter"/>
</dbReference>
<gene>
    <name evidence="2" type="ORF">SAMEA2273318_01462</name>
</gene>
<dbReference type="PANTHER" id="PTHR30632:SF11">
    <property type="entry name" value="BLR4797 PROTEIN"/>
    <property type="match status" value="1"/>
</dbReference>
<reference evidence="2 3" key="1">
    <citation type="submission" date="2016-03" db="EMBL/GenBank/DDBJ databases">
        <authorList>
            <consortium name="Pathogen Informatics"/>
        </authorList>
    </citation>
    <scope>NUCLEOTIDE SEQUENCE [LARGE SCALE GENOMIC DNA]</scope>
    <source>
        <strain evidence="3">e1252</strain>
    </source>
</reference>
<protein>
    <submittedName>
        <fullName evidence="2">Extracellular solute-binding protein</fullName>
    </submittedName>
</protein>
<dbReference type="Pfam" id="PF13531">
    <property type="entry name" value="SBP_bac_11"/>
    <property type="match status" value="1"/>
</dbReference>
<accession>A0A144GMU1</accession>
<dbReference type="Proteomes" id="UP000076008">
    <property type="component" value="Unassembled WGS sequence"/>
</dbReference>
<dbReference type="SUPFAM" id="SSF53850">
    <property type="entry name" value="Periplasmic binding protein-like II"/>
    <property type="match status" value="1"/>
</dbReference>
<organism evidence="2 3">
    <name type="scientific">Enterobacter cloacae</name>
    <dbReference type="NCBI Taxonomy" id="550"/>
    <lineage>
        <taxon>Bacteria</taxon>
        <taxon>Pseudomonadati</taxon>
        <taxon>Pseudomonadota</taxon>
        <taxon>Gammaproteobacteria</taxon>
        <taxon>Enterobacterales</taxon>
        <taxon>Enterobacteriaceae</taxon>
        <taxon>Enterobacter</taxon>
        <taxon>Enterobacter cloacae complex</taxon>
    </lineage>
</organism>
<evidence type="ECO:0000313" key="2">
    <source>
        <dbReference type="EMBL" id="CZU96269.1"/>
    </source>
</evidence>
<sequence>MKRTYHYTASALVLTLLSVNACAQDVKVMISGGFKAALEKLAPEYEHRTGDKIVIIPGPSMGTTPQAIPNRLARGEKADVVIMVGDALEKLEKASQTQPGSRTELADSPIGMVVKKGADVPDISSEATLRNTLLQASTIAYSDSASGRYVSQALFKKLGIEKDVAGKATMVERIPVASEVAKGKYAVGFQQVSELLPVQGVTFIGKIPDNLQYITRFAGAVTRHAEHPAEGKALLTYLASPPSRAVIQETGMIPVTSGDTARRSAFPVQPQCKTGCAPGAG</sequence>
<dbReference type="PANTHER" id="PTHR30632">
    <property type="entry name" value="MOLYBDATE-BINDING PERIPLASMIC PROTEIN"/>
    <property type="match status" value="1"/>
</dbReference>
<keyword evidence="1" id="KW-0732">Signal</keyword>
<dbReference type="Gene3D" id="3.40.190.10">
    <property type="entry name" value="Periplasmic binding protein-like II"/>
    <property type="match status" value="2"/>
</dbReference>
<evidence type="ECO:0000256" key="1">
    <source>
        <dbReference type="SAM" id="SignalP"/>
    </source>
</evidence>
<dbReference type="AlphaFoldDB" id="A0A144GMU1"/>
<name>A0A144GMU1_ENTCL</name>
<evidence type="ECO:0000313" key="3">
    <source>
        <dbReference type="Proteomes" id="UP000076008"/>
    </source>
</evidence>
<dbReference type="InterPro" id="IPR050682">
    <property type="entry name" value="ModA/WtpA"/>
</dbReference>
<dbReference type="EMBL" id="FJXR01000007">
    <property type="protein sequence ID" value="CZU96269.1"/>
    <property type="molecule type" value="Genomic_DNA"/>
</dbReference>
<feature type="chain" id="PRO_5009814135" evidence="1">
    <location>
        <begin position="24"/>
        <end position="281"/>
    </location>
</feature>
<dbReference type="GO" id="GO:0015689">
    <property type="term" value="P:molybdate ion transport"/>
    <property type="evidence" value="ECO:0007669"/>
    <property type="project" value="TreeGrafter"/>
</dbReference>
<proteinExistence type="predicted"/>
<dbReference type="RefSeq" id="WP_063143635.1">
    <property type="nucleotide sequence ID" value="NZ_FJXR01000007.1"/>
</dbReference>